<feature type="domain" description="YknX-like C-terminal permuted SH3-like" evidence="5">
    <location>
        <begin position="336"/>
        <end position="402"/>
    </location>
</feature>
<comment type="caution">
    <text evidence="6">The sequence shown here is derived from an EMBL/GenBank/DDBJ whole genome shotgun (WGS) entry which is preliminary data.</text>
</comment>
<evidence type="ECO:0000256" key="1">
    <source>
        <dbReference type="ARBA" id="ARBA00009477"/>
    </source>
</evidence>
<dbReference type="EMBL" id="VTEV01000007">
    <property type="protein sequence ID" value="TYS65716.1"/>
    <property type="molecule type" value="Genomic_DNA"/>
</dbReference>
<evidence type="ECO:0000259" key="4">
    <source>
        <dbReference type="Pfam" id="PF25954"/>
    </source>
</evidence>
<sequence length="406" mass="43945">MLKKYWLLPAMFVLLFSTACSQKEITSQNTESNKIPVTIAEVTEKNISNTIELVGLAVPETQVPLLTTSPLTVESVHVKIGDIVKKGDLIVSLDSEAATEQVVQAQSAVTELENALSKMKEMQEAAESQASLSDIPKLQAELNQSLEKSQALLDGVDTGAVTSLDLVQSTVDVMVKQAQLATAASQVQQMPTFNTMEMEAQLNQARQGLKQAQQMADATSITSPIDGIVSELNVVNDGIASPNVPIGTIIQLDNIAATFQVNSYQVSKLKAGQEATISFEGLTDSFESKIETVSPTVNQQTNMFSVTIPVSNSELVIKGGMRATAYVAVDNLEAQTVLPMDAILYEEENPYVYVIEENKAVRQDVETGFRDNEFIQILKGVTKGQKVAVNGKERLKDGAEITEQSE</sequence>
<dbReference type="InterPro" id="IPR006143">
    <property type="entry name" value="RND_pump_MFP"/>
</dbReference>
<dbReference type="Gene3D" id="2.40.30.170">
    <property type="match status" value="1"/>
</dbReference>
<feature type="coiled-coil region" evidence="2">
    <location>
        <begin position="95"/>
        <end position="132"/>
    </location>
</feature>
<evidence type="ECO:0000256" key="3">
    <source>
        <dbReference type="SAM" id="SignalP"/>
    </source>
</evidence>
<dbReference type="NCBIfam" id="TIGR01730">
    <property type="entry name" value="RND_mfp"/>
    <property type="match status" value="1"/>
</dbReference>
<dbReference type="Proteomes" id="UP000322524">
    <property type="component" value="Unassembled WGS sequence"/>
</dbReference>
<reference evidence="6 7" key="1">
    <citation type="submission" date="2019-08" db="EMBL/GenBank/DDBJ databases">
        <title>Bacillus genomes from the desert of Cuatro Cienegas, Coahuila.</title>
        <authorList>
            <person name="Olmedo-Alvarez G."/>
        </authorList>
    </citation>
    <scope>NUCLEOTIDE SEQUENCE [LARGE SCALE GENOMIC DNA]</scope>
    <source>
        <strain evidence="6 7">CH28_1T</strain>
    </source>
</reference>
<organism evidence="6 7">
    <name type="scientific">Sutcliffiella horikoshii</name>
    <dbReference type="NCBI Taxonomy" id="79883"/>
    <lineage>
        <taxon>Bacteria</taxon>
        <taxon>Bacillati</taxon>
        <taxon>Bacillota</taxon>
        <taxon>Bacilli</taxon>
        <taxon>Bacillales</taxon>
        <taxon>Bacillaceae</taxon>
        <taxon>Sutcliffiella</taxon>
    </lineage>
</organism>
<dbReference type="GO" id="GO:0015562">
    <property type="term" value="F:efflux transmembrane transporter activity"/>
    <property type="evidence" value="ECO:0007669"/>
    <property type="project" value="TreeGrafter"/>
</dbReference>
<dbReference type="InterPro" id="IPR011053">
    <property type="entry name" value="Single_hybrid_motif"/>
</dbReference>
<dbReference type="InterPro" id="IPR058637">
    <property type="entry name" value="YknX-like_C"/>
</dbReference>
<protein>
    <submittedName>
        <fullName evidence="6">Efflux RND transporter periplasmic adaptor subunit</fullName>
    </submittedName>
</protein>
<evidence type="ECO:0000256" key="2">
    <source>
        <dbReference type="SAM" id="Coils"/>
    </source>
</evidence>
<name>A0A5D4SV53_9BACI</name>
<evidence type="ECO:0000313" key="6">
    <source>
        <dbReference type="EMBL" id="TYS65716.1"/>
    </source>
</evidence>
<dbReference type="Pfam" id="PF25989">
    <property type="entry name" value="YknX_C"/>
    <property type="match status" value="1"/>
</dbReference>
<dbReference type="SUPFAM" id="SSF51230">
    <property type="entry name" value="Single hybrid motif"/>
    <property type="match status" value="1"/>
</dbReference>
<dbReference type="AlphaFoldDB" id="A0A5D4SV53"/>
<dbReference type="PROSITE" id="PS51257">
    <property type="entry name" value="PROKAR_LIPOPROTEIN"/>
    <property type="match status" value="1"/>
</dbReference>
<dbReference type="RefSeq" id="WP_148989492.1">
    <property type="nucleotide sequence ID" value="NZ_VTEV01000007.1"/>
</dbReference>
<keyword evidence="2" id="KW-0175">Coiled coil</keyword>
<dbReference type="Gene3D" id="2.40.420.20">
    <property type="match status" value="1"/>
</dbReference>
<evidence type="ECO:0000259" key="5">
    <source>
        <dbReference type="Pfam" id="PF25989"/>
    </source>
</evidence>
<dbReference type="SUPFAM" id="SSF111369">
    <property type="entry name" value="HlyD-like secretion proteins"/>
    <property type="match status" value="1"/>
</dbReference>
<feature type="signal peptide" evidence="3">
    <location>
        <begin position="1"/>
        <end position="22"/>
    </location>
</feature>
<dbReference type="STRING" id="79883.GCA_001636495_03575"/>
<accession>A0A5D4SV53</accession>
<comment type="similarity">
    <text evidence="1">Belongs to the membrane fusion protein (MFP) (TC 8.A.1) family.</text>
</comment>
<feature type="domain" description="CusB-like beta-barrel" evidence="4">
    <location>
        <begin position="260"/>
        <end position="326"/>
    </location>
</feature>
<dbReference type="InterPro" id="IPR058792">
    <property type="entry name" value="Beta-barrel_RND_2"/>
</dbReference>
<dbReference type="OrthoDB" id="2935607at2"/>
<feature type="chain" id="PRO_5039080724" evidence="3">
    <location>
        <begin position="23"/>
        <end position="406"/>
    </location>
</feature>
<keyword evidence="3" id="KW-0732">Signal</keyword>
<gene>
    <name evidence="6" type="ORF">FZC76_17665</name>
</gene>
<dbReference type="GO" id="GO:1990281">
    <property type="term" value="C:efflux pump complex"/>
    <property type="evidence" value="ECO:0007669"/>
    <property type="project" value="TreeGrafter"/>
</dbReference>
<dbReference type="Gene3D" id="1.10.287.470">
    <property type="entry name" value="Helix hairpin bin"/>
    <property type="match status" value="1"/>
</dbReference>
<dbReference type="Pfam" id="PF25954">
    <property type="entry name" value="Beta-barrel_RND_2"/>
    <property type="match status" value="1"/>
</dbReference>
<dbReference type="PANTHER" id="PTHR30469">
    <property type="entry name" value="MULTIDRUG RESISTANCE PROTEIN MDTA"/>
    <property type="match status" value="1"/>
</dbReference>
<evidence type="ECO:0000313" key="7">
    <source>
        <dbReference type="Proteomes" id="UP000322524"/>
    </source>
</evidence>
<dbReference type="PANTHER" id="PTHR30469:SF15">
    <property type="entry name" value="HLYD FAMILY OF SECRETION PROTEINS"/>
    <property type="match status" value="1"/>
</dbReference>
<proteinExistence type="inferred from homology"/>
<dbReference type="Gene3D" id="2.40.50.100">
    <property type="match status" value="1"/>
</dbReference>